<dbReference type="Gene3D" id="3.30.2090.10">
    <property type="entry name" value="Multidrug efflux transporter AcrB TolC docking domain, DN and DC subdomains"/>
    <property type="match status" value="2"/>
</dbReference>
<keyword evidence="5" id="KW-0997">Cell inner membrane</keyword>
<organism evidence="10 11">
    <name type="scientific">Campylobacter curvus (strain 525.92)</name>
    <dbReference type="NCBI Taxonomy" id="360105"/>
    <lineage>
        <taxon>Bacteria</taxon>
        <taxon>Pseudomonadati</taxon>
        <taxon>Campylobacterota</taxon>
        <taxon>Epsilonproteobacteria</taxon>
        <taxon>Campylobacterales</taxon>
        <taxon>Campylobacteraceae</taxon>
        <taxon>Campylobacter</taxon>
    </lineage>
</organism>
<dbReference type="FunFam" id="3.30.70.1430:FF:000001">
    <property type="entry name" value="Efflux pump membrane transporter"/>
    <property type="match status" value="1"/>
</dbReference>
<dbReference type="RefSeq" id="WP_011991742.1">
    <property type="nucleotide sequence ID" value="NC_009715.2"/>
</dbReference>
<evidence type="ECO:0000256" key="1">
    <source>
        <dbReference type="ARBA" id="ARBA00004429"/>
    </source>
</evidence>
<dbReference type="Gene3D" id="3.30.70.1430">
    <property type="entry name" value="Multidrug efflux transporter AcrB pore domain"/>
    <property type="match status" value="2"/>
</dbReference>
<dbReference type="AlphaFoldDB" id="A7GW90"/>
<dbReference type="NCBIfam" id="TIGR00915">
    <property type="entry name" value="2A0602"/>
    <property type="match status" value="1"/>
</dbReference>
<dbReference type="Gene3D" id="3.30.70.1320">
    <property type="entry name" value="Multidrug efflux transporter AcrB pore domain like"/>
    <property type="match status" value="1"/>
</dbReference>
<dbReference type="Pfam" id="PF00873">
    <property type="entry name" value="ACR_tran"/>
    <property type="match status" value="1"/>
</dbReference>
<keyword evidence="6 9" id="KW-0812">Transmembrane</keyword>
<evidence type="ECO:0000256" key="2">
    <source>
        <dbReference type="ARBA" id="ARBA00010942"/>
    </source>
</evidence>
<dbReference type="GO" id="GO:0015562">
    <property type="term" value="F:efflux transmembrane transporter activity"/>
    <property type="evidence" value="ECO:0007669"/>
    <property type="project" value="InterPro"/>
</dbReference>
<dbReference type="NCBIfam" id="NF000282">
    <property type="entry name" value="RND_permease_1"/>
    <property type="match status" value="1"/>
</dbReference>
<dbReference type="KEGG" id="ccv:CCV52592_1775"/>
<feature type="transmembrane region" description="Helical" evidence="9">
    <location>
        <begin position="442"/>
        <end position="462"/>
    </location>
</feature>
<feature type="transmembrane region" description="Helical" evidence="9">
    <location>
        <begin position="12"/>
        <end position="31"/>
    </location>
</feature>
<dbReference type="SUPFAM" id="SSF82866">
    <property type="entry name" value="Multidrug efflux transporter AcrB transmembrane domain"/>
    <property type="match status" value="2"/>
</dbReference>
<evidence type="ECO:0000313" key="10">
    <source>
        <dbReference type="EMBL" id="EAT99489.1"/>
    </source>
</evidence>
<feature type="transmembrane region" description="Helical" evidence="9">
    <location>
        <begin position="395"/>
        <end position="416"/>
    </location>
</feature>
<sequence length="1051" mass="114773">MFSKFFINRPIFAAVISIIIVIAGFVSIRGLPIEEYPKLTPPEVSVSASYTGANAEIIASTVASILEDEINGVENMIYMQSTSSSSGTMSISVYFNIGSNSKQATIDVNNRVQAALARLPQEVQQVGVTVRERSSSILEVVAFTTDDPSMNKRDLANYVLLNISDEIKRVKGVGDVAVIGNQSYAMRIWLKPDELSKFNISVSEVLSAIKTQNSQYAAGTIGEPPLQDAKNPYVYSIKSDGRYSKPEEFENIVLRANSDGTMLKLKQVADIDIGMQSYSFNGFLNNQTMVPMLVFLQNDANALQTAQSVAQRLNELSASYPEGFKHTVSYDTTTFVQVSIEEVVKTFVEAMLLVMIVMYFFLKSIRATIIPMLAVPVSIIGTFAGFYAMGFSINLITLFALILAIGIVVDDAIIVIENVERIMHEEPDISVKDAAIKAMEEVATPVISIVLVLSAVFVPVAFMEGFVGVIQRQFALTLVVSVCLSGFVALTLTPALAAIMLKRGENKPFWIVQKFNDFFDWSTKMFSAGVAKVLRHVIPSLIIVAVVIFAMSGLFKTLPSSLVPSEDKGYFMVISSLPPASAIARTVKENQKMTETLMADPNIERVTGFAGYDMLAGALRENSMVFFIGTTDWSKRKTADSSIDALVNKYNGVFYPSKESLSFAVNLPPIMGLSMTGGFEMYLQNRSGKSYQQIEEDVLKVVAKARTRPELTSVRTTLETNFPRYDISVDYEKANLLGVSKSDIFSALAATIGSYYVNDFSMLGKTYRVYVRAKDTFRNSPEDLRSIFIKSSNGDMVSLNSVATLTRSMGPDIVDRFNLFPAAKVLGDPAAGYTSGDALNAIQEVVKETLSDAEYSVAWSGTAYQEVNASGTGTTAFIFGMVFVFLILAAQYERWLIPLAVITAVPFAVFGSLLATWARGLTNDVYFQVGLLLLIGLSAKNAILIVEFAMQERESGKSVFDAAISAAKLRFRPIVMTSIAFTLGVFPMVISTGAGAASRHSLGTGVVGGMIAASTISIFFVPLFYYLLENLNEKFWNKGKVVKRDGGEVNA</sequence>
<dbReference type="InterPro" id="IPR004764">
    <property type="entry name" value="MdtF-like"/>
</dbReference>
<comment type="similarity">
    <text evidence="2">Belongs to the resistance-nodulation-cell division (RND) (TC 2.A.6) family.</text>
</comment>
<feature type="transmembrane region" description="Helical" evidence="9">
    <location>
        <begin position="369"/>
        <end position="389"/>
    </location>
</feature>
<evidence type="ECO:0000256" key="6">
    <source>
        <dbReference type="ARBA" id="ARBA00022692"/>
    </source>
</evidence>
<dbReference type="STRING" id="360105.CCV52592_1775"/>
<feature type="transmembrane region" description="Helical" evidence="9">
    <location>
        <begin position="533"/>
        <end position="555"/>
    </location>
</feature>
<comment type="subcellular location">
    <subcellularLocation>
        <location evidence="1">Cell inner membrane</location>
        <topology evidence="1">Multi-pass membrane protein</topology>
    </subcellularLocation>
</comment>
<evidence type="ECO:0000256" key="9">
    <source>
        <dbReference type="SAM" id="Phobius"/>
    </source>
</evidence>
<dbReference type="PRINTS" id="PR00702">
    <property type="entry name" value="ACRIFLAVINRP"/>
</dbReference>
<dbReference type="HOGENOM" id="CLU_002755_1_1_7"/>
<dbReference type="OrthoDB" id="9759330at2"/>
<dbReference type="Gene3D" id="3.30.70.1440">
    <property type="entry name" value="Multidrug efflux transporter AcrB pore domain"/>
    <property type="match status" value="1"/>
</dbReference>
<proteinExistence type="inferred from homology"/>
<feature type="transmembrane region" description="Helical" evidence="9">
    <location>
        <begin position="895"/>
        <end position="919"/>
    </location>
</feature>
<feature type="transmembrane region" description="Helical" evidence="9">
    <location>
        <begin position="971"/>
        <end position="990"/>
    </location>
</feature>
<evidence type="ECO:0000256" key="7">
    <source>
        <dbReference type="ARBA" id="ARBA00022989"/>
    </source>
</evidence>
<reference evidence="10" key="1">
    <citation type="submission" date="2016-07" db="EMBL/GenBank/DDBJ databases">
        <title>Comparative genomics of the Campylobacter concisus group.</title>
        <authorList>
            <person name="Miller W.G."/>
            <person name="Yee E."/>
            <person name="Chapman M.H."/>
            <person name="Huynh S."/>
            <person name="Bono J.L."/>
            <person name="On S.L.W."/>
            <person name="StLeger J."/>
            <person name="Foster G."/>
            <person name="Parker C.T."/>
        </authorList>
    </citation>
    <scope>NUCLEOTIDE SEQUENCE</scope>
    <source>
        <strain evidence="10">525.92</strain>
    </source>
</reference>
<evidence type="ECO:0000313" key="11">
    <source>
        <dbReference type="Proteomes" id="UP000006380"/>
    </source>
</evidence>
<dbReference type="InterPro" id="IPR027463">
    <property type="entry name" value="AcrB_DN_DC_subdom"/>
</dbReference>
<evidence type="ECO:0000256" key="3">
    <source>
        <dbReference type="ARBA" id="ARBA00022448"/>
    </source>
</evidence>
<accession>A7GW90</accession>
<feature type="transmembrane region" description="Helical" evidence="9">
    <location>
        <begin position="343"/>
        <end position="362"/>
    </location>
</feature>
<keyword evidence="11" id="KW-1185">Reference proteome</keyword>
<dbReference type="GO" id="GO:0009636">
    <property type="term" value="P:response to toxic substance"/>
    <property type="evidence" value="ECO:0007669"/>
    <property type="project" value="UniProtKB-ARBA"/>
</dbReference>
<dbReference type="FunFam" id="1.20.1640.10:FF:000001">
    <property type="entry name" value="Efflux pump membrane transporter"/>
    <property type="match status" value="1"/>
</dbReference>
<gene>
    <name evidence="10" type="primary">cmeB</name>
    <name evidence="10" type="ORF">CCV52592_1775</name>
</gene>
<evidence type="ECO:0000256" key="8">
    <source>
        <dbReference type="ARBA" id="ARBA00023136"/>
    </source>
</evidence>
<dbReference type="InterPro" id="IPR001036">
    <property type="entry name" value="Acrflvin-R"/>
</dbReference>
<name>A7GW90_CAMC5</name>
<dbReference type="GO" id="GO:0042910">
    <property type="term" value="F:xenobiotic transmembrane transporter activity"/>
    <property type="evidence" value="ECO:0007669"/>
    <property type="project" value="TreeGrafter"/>
</dbReference>
<dbReference type="PANTHER" id="PTHR32063">
    <property type="match status" value="1"/>
</dbReference>
<dbReference type="EMBL" id="CP000767">
    <property type="protein sequence ID" value="EAT99489.1"/>
    <property type="molecule type" value="Genomic_DNA"/>
</dbReference>
<dbReference type="GO" id="GO:0005886">
    <property type="term" value="C:plasma membrane"/>
    <property type="evidence" value="ECO:0007669"/>
    <property type="project" value="UniProtKB-SubCell"/>
</dbReference>
<evidence type="ECO:0000256" key="4">
    <source>
        <dbReference type="ARBA" id="ARBA00022475"/>
    </source>
</evidence>
<protein>
    <submittedName>
        <fullName evidence="10">Multidrug efflux system CmeABC, inner membrane drug transporter CmeB</fullName>
    </submittedName>
</protein>
<feature type="transmembrane region" description="Helical" evidence="9">
    <location>
        <begin position="1002"/>
        <end position="1028"/>
    </location>
</feature>
<dbReference type="SUPFAM" id="SSF82714">
    <property type="entry name" value="Multidrug efflux transporter AcrB TolC docking domain, DN and DC subdomains"/>
    <property type="match status" value="2"/>
</dbReference>
<keyword evidence="3" id="KW-0813">Transport</keyword>
<dbReference type="Proteomes" id="UP000006380">
    <property type="component" value="Chromosome"/>
</dbReference>
<keyword evidence="7 9" id="KW-1133">Transmembrane helix</keyword>
<keyword evidence="4" id="KW-1003">Cell membrane</keyword>
<dbReference type="PANTHER" id="PTHR32063:SF13">
    <property type="entry name" value="MULTIDRUG EFFLUX PUMP SUBUNIT ACRB-RELATED"/>
    <property type="match status" value="1"/>
</dbReference>
<feature type="transmembrane region" description="Helical" evidence="9">
    <location>
        <begin position="474"/>
        <end position="501"/>
    </location>
</feature>
<dbReference type="Gene3D" id="1.20.1640.10">
    <property type="entry name" value="Multidrug efflux transporter AcrB transmembrane domain"/>
    <property type="match status" value="2"/>
</dbReference>
<evidence type="ECO:0000256" key="5">
    <source>
        <dbReference type="ARBA" id="ARBA00022519"/>
    </source>
</evidence>
<feature type="transmembrane region" description="Helical" evidence="9">
    <location>
        <begin position="925"/>
        <end position="950"/>
    </location>
</feature>
<dbReference type="SUPFAM" id="SSF82693">
    <property type="entry name" value="Multidrug efflux transporter AcrB pore domain, PN1, PN2, PC1 and PC2 subdomains"/>
    <property type="match status" value="4"/>
</dbReference>
<feature type="transmembrane region" description="Helical" evidence="9">
    <location>
        <begin position="869"/>
        <end position="888"/>
    </location>
</feature>
<keyword evidence="8 9" id="KW-0472">Membrane</keyword>